<organism evidence="2 3">
    <name type="scientific">Eumeta variegata</name>
    <name type="common">Bagworm moth</name>
    <name type="synonym">Eumeta japonica</name>
    <dbReference type="NCBI Taxonomy" id="151549"/>
    <lineage>
        <taxon>Eukaryota</taxon>
        <taxon>Metazoa</taxon>
        <taxon>Ecdysozoa</taxon>
        <taxon>Arthropoda</taxon>
        <taxon>Hexapoda</taxon>
        <taxon>Insecta</taxon>
        <taxon>Pterygota</taxon>
        <taxon>Neoptera</taxon>
        <taxon>Endopterygota</taxon>
        <taxon>Lepidoptera</taxon>
        <taxon>Glossata</taxon>
        <taxon>Ditrysia</taxon>
        <taxon>Tineoidea</taxon>
        <taxon>Psychidae</taxon>
        <taxon>Oiketicinae</taxon>
        <taxon>Eumeta</taxon>
    </lineage>
</organism>
<proteinExistence type="predicted"/>
<keyword evidence="3" id="KW-1185">Reference proteome</keyword>
<evidence type="ECO:0000256" key="1">
    <source>
        <dbReference type="SAM" id="MobiDB-lite"/>
    </source>
</evidence>
<feature type="region of interest" description="Disordered" evidence="1">
    <location>
        <begin position="129"/>
        <end position="155"/>
    </location>
</feature>
<protein>
    <submittedName>
        <fullName evidence="2">Uncharacterized protein</fullName>
    </submittedName>
</protein>
<evidence type="ECO:0000313" key="2">
    <source>
        <dbReference type="EMBL" id="GBP60260.1"/>
    </source>
</evidence>
<evidence type="ECO:0000313" key="3">
    <source>
        <dbReference type="Proteomes" id="UP000299102"/>
    </source>
</evidence>
<sequence>MEQFHGSIKNGSAIDEYYSVTWAIGSSERAVRAQDPFGAVFAEDCSFYRTIVIKMQIKLNLASSLLSVLTRILTKRDRGGESVTGRRNTEFNRGRVTLRDEIREGRPSVVMIEKTWLLPDGRLREKPAYRQRGDWKSSRDRWEPTPVNLTSTFKR</sequence>
<reference evidence="2 3" key="1">
    <citation type="journal article" date="2019" name="Commun. Biol.">
        <title>The bagworm genome reveals a unique fibroin gene that provides high tensile strength.</title>
        <authorList>
            <person name="Kono N."/>
            <person name="Nakamura H."/>
            <person name="Ohtoshi R."/>
            <person name="Tomita M."/>
            <person name="Numata K."/>
            <person name="Arakawa K."/>
        </authorList>
    </citation>
    <scope>NUCLEOTIDE SEQUENCE [LARGE SCALE GENOMIC DNA]</scope>
</reference>
<accession>A0A4C1XB14</accession>
<name>A0A4C1XB14_EUMVA</name>
<feature type="compositionally biased region" description="Basic and acidic residues" evidence="1">
    <location>
        <begin position="129"/>
        <end position="143"/>
    </location>
</feature>
<dbReference type="EMBL" id="BGZK01000783">
    <property type="protein sequence ID" value="GBP60260.1"/>
    <property type="molecule type" value="Genomic_DNA"/>
</dbReference>
<dbReference type="AlphaFoldDB" id="A0A4C1XB14"/>
<dbReference type="Proteomes" id="UP000299102">
    <property type="component" value="Unassembled WGS sequence"/>
</dbReference>
<gene>
    <name evidence="2" type="ORF">EVAR_14022_1</name>
</gene>
<comment type="caution">
    <text evidence="2">The sequence shown here is derived from an EMBL/GenBank/DDBJ whole genome shotgun (WGS) entry which is preliminary data.</text>
</comment>